<proteinExistence type="predicted"/>
<dbReference type="OrthoDB" id="10525203at2759"/>
<evidence type="ECO:0000313" key="3">
    <source>
        <dbReference type="Proteomes" id="UP001055439"/>
    </source>
</evidence>
<name>A0A9E7KJH3_9LILI</name>
<organism evidence="2 3">
    <name type="scientific">Musa troglodytarum</name>
    <name type="common">fe'i banana</name>
    <dbReference type="NCBI Taxonomy" id="320322"/>
    <lineage>
        <taxon>Eukaryota</taxon>
        <taxon>Viridiplantae</taxon>
        <taxon>Streptophyta</taxon>
        <taxon>Embryophyta</taxon>
        <taxon>Tracheophyta</taxon>
        <taxon>Spermatophyta</taxon>
        <taxon>Magnoliopsida</taxon>
        <taxon>Liliopsida</taxon>
        <taxon>Zingiberales</taxon>
        <taxon>Musaceae</taxon>
        <taxon>Musa</taxon>
    </lineage>
</organism>
<dbReference type="AlphaFoldDB" id="A0A9E7KJH3"/>
<accession>A0A9E7KJH3</accession>
<gene>
    <name evidence="2" type="ORF">MUK42_06027</name>
</gene>
<reference evidence="2" key="1">
    <citation type="submission" date="2022-05" db="EMBL/GenBank/DDBJ databases">
        <title>The Musa troglodytarum L. genome provides insights into the mechanism of non-climacteric behaviour and enrichment of carotenoids.</title>
        <authorList>
            <person name="Wang J."/>
        </authorList>
    </citation>
    <scope>NUCLEOTIDE SEQUENCE</scope>
    <source>
        <tissue evidence="2">Leaf</tissue>
    </source>
</reference>
<keyword evidence="3" id="KW-1185">Reference proteome</keyword>
<sequence length="231" mass="25003">MYTLASGNDTKVVVVVVVKWETSLPSRSNWTKNAQKVSVACSSNSKAMAVRINYRRKEGLPATGVITCRRWRKGEESSGERERVHGFVVSSEDSPSCGVAACRYVFSLKEAGSHWGGREGGEEDKAKGSRGKRGPSRKGSFFLEGNVVWLEAVFSFTVVACEEISDQASFPSITASTSTACDPASLMLISSPVVADLQPELPGRLPRLTEFGSLMPFWCPCSLSSHLCNPS</sequence>
<dbReference type="Proteomes" id="UP001055439">
    <property type="component" value="Chromosome 7"/>
</dbReference>
<dbReference type="EMBL" id="CP097509">
    <property type="protein sequence ID" value="URE20977.1"/>
    <property type="molecule type" value="Genomic_DNA"/>
</dbReference>
<evidence type="ECO:0000256" key="1">
    <source>
        <dbReference type="SAM" id="MobiDB-lite"/>
    </source>
</evidence>
<evidence type="ECO:0000313" key="2">
    <source>
        <dbReference type="EMBL" id="URE20977.1"/>
    </source>
</evidence>
<protein>
    <submittedName>
        <fullName evidence="2">Uncharacterized protein</fullName>
    </submittedName>
</protein>
<feature type="compositionally biased region" description="Basic and acidic residues" evidence="1">
    <location>
        <begin position="116"/>
        <end position="127"/>
    </location>
</feature>
<feature type="region of interest" description="Disordered" evidence="1">
    <location>
        <begin position="114"/>
        <end position="136"/>
    </location>
</feature>